<evidence type="ECO:0000259" key="2">
    <source>
        <dbReference type="Pfam" id="PF00144"/>
    </source>
</evidence>
<dbReference type="PANTHER" id="PTHR43283:SF18">
    <property type="match status" value="1"/>
</dbReference>
<keyword evidence="4" id="KW-1185">Reference proteome</keyword>
<dbReference type="EMBL" id="CP072133">
    <property type="protein sequence ID" value="QTH70277.1"/>
    <property type="molecule type" value="Genomic_DNA"/>
</dbReference>
<keyword evidence="1" id="KW-0472">Membrane</keyword>
<dbReference type="PANTHER" id="PTHR43283">
    <property type="entry name" value="BETA-LACTAMASE-RELATED"/>
    <property type="match status" value="1"/>
</dbReference>
<dbReference type="KEGG" id="pxi:J5O05_09570"/>
<name>A0A975DEH3_9GAMM</name>
<proteinExistence type="predicted"/>
<dbReference type="InterPro" id="IPR001466">
    <property type="entry name" value="Beta-lactam-related"/>
</dbReference>
<evidence type="ECO:0000313" key="4">
    <source>
        <dbReference type="Proteomes" id="UP000664904"/>
    </source>
</evidence>
<dbReference type="InterPro" id="IPR012338">
    <property type="entry name" value="Beta-lactam/transpept-like"/>
</dbReference>
<dbReference type="Gene3D" id="3.40.710.10">
    <property type="entry name" value="DD-peptidase/beta-lactamase superfamily"/>
    <property type="match status" value="1"/>
</dbReference>
<dbReference type="SUPFAM" id="SSF56601">
    <property type="entry name" value="beta-lactamase/transpeptidase-like"/>
    <property type="match status" value="1"/>
</dbReference>
<feature type="domain" description="Beta-lactamase-related" evidence="2">
    <location>
        <begin position="50"/>
        <end position="365"/>
    </location>
</feature>
<keyword evidence="1" id="KW-0812">Transmembrane</keyword>
<protein>
    <submittedName>
        <fullName evidence="3">Beta-lactamase family protein</fullName>
    </submittedName>
</protein>
<accession>A0A975DEH3</accession>
<dbReference type="Proteomes" id="UP000664904">
    <property type="component" value="Chromosome"/>
</dbReference>
<organism evidence="3 4">
    <name type="scientific">Pseudoalteromonas xiamenensis</name>
    <dbReference type="NCBI Taxonomy" id="882626"/>
    <lineage>
        <taxon>Bacteria</taxon>
        <taxon>Pseudomonadati</taxon>
        <taxon>Pseudomonadota</taxon>
        <taxon>Gammaproteobacteria</taxon>
        <taxon>Alteromonadales</taxon>
        <taxon>Pseudoalteromonadaceae</taxon>
        <taxon>Pseudoalteromonas</taxon>
    </lineage>
</organism>
<keyword evidence="1" id="KW-1133">Transmembrane helix</keyword>
<dbReference type="Pfam" id="PF00144">
    <property type="entry name" value="Beta-lactamase"/>
    <property type="match status" value="1"/>
</dbReference>
<dbReference type="RefSeq" id="WP_208841873.1">
    <property type="nucleotide sequence ID" value="NZ_CP072133.1"/>
</dbReference>
<evidence type="ECO:0000256" key="1">
    <source>
        <dbReference type="SAM" id="Phobius"/>
    </source>
</evidence>
<feature type="transmembrane region" description="Helical" evidence="1">
    <location>
        <begin position="396"/>
        <end position="418"/>
    </location>
</feature>
<reference evidence="3" key="1">
    <citation type="submission" date="2021-03" db="EMBL/GenBank/DDBJ databases">
        <title>Complete Genome of Pseudoalteromonas xiamenensis STKMTI.2, a new potential marine bacterium producing anti-Vibrio compounds.</title>
        <authorList>
            <person name="Handayani D.P."/>
            <person name="Isnansetyo A."/>
            <person name="Istiqomah I."/>
            <person name="Jumina J."/>
        </authorList>
    </citation>
    <scope>NUCLEOTIDE SEQUENCE</scope>
    <source>
        <strain evidence="3">STKMTI.2</strain>
    </source>
</reference>
<sequence length="424" mass="46004">MKKTLLWSLSTLGVLALWGTLNFLATTQGWGLTPIAPYGDDEAFAQALDKEVAQTFKGNIALALLKKGQLVHSKYDSKGQPVDAHTRFGAASLSKWVTAVGVMTLVEQGKLDLDTPVSTYLTRWQLPPSQFDNNKVTLKLLLSHTAGITDGLGHNGFAPGEAVQPLVEHLTHAKDADEGKSGKVRVEMEPGSKWMYSGGSYNLIQLIIEEVSGTTFSDYMEKAVFQPLGMTNSSFAQHDKKQPLAEYFSENGNIRFYPNYTSLAATGLYTSVDDLVRFANAQLPSSVVSTSGPRLLTDQTLHLMRAPLASVQGLEIWGAGNMLFAPASDSDYVVGHGGKSPYLNSSVRINPVTGDAIIALETGNDDALASNLATYWTVWQTGKPDIYVLSNSFPTMLIRIAIGGIVIIVGAFVLAWYLRRLQRA</sequence>
<dbReference type="AlphaFoldDB" id="A0A975DEH3"/>
<dbReference type="InterPro" id="IPR050789">
    <property type="entry name" value="Diverse_Enzym_Activities"/>
</dbReference>
<evidence type="ECO:0000313" key="3">
    <source>
        <dbReference type="EMBL" id="QTH70277.1"/>
    </source>
</evidence>
<gene>
    <name evidence="3" type="ORF">J5O05_09570</name>
</gene>